<evidence type="ECO:0000256" key="11">
    <source>
        <dbReference type="ARBA" id="ARBA00023136"/>
    </source>
</evidence>
<evidence type="ECO:0000256" key="2">
    <source>
        <dbReference type="ARBA" id="ARBA00004141"/>
    </source>
</evidence>
<feature type="transmembrane region" description="Helical" evidence="15">
    <location>
        <begin position="241"/>
        <end position="263"/>
    </location>
</feature>
<dbReference type="PROSITE" id="PS50922">
    <property type="entry name" value="TLC"/>
    <property type="match status" value="1"/>
</dbReference>
<dbReference type="RefSeq" id="XP_067512092.1">
    <property type="nucleotide sequence ID" value="XM_067655991.1"/>
</dbReference>
<dbReference type="FunCoup" id="I1BKG6">
    <property type="interactions" value="271"/>
</dbReference>
<keyword evidence="12 14" id="KW-0456">Lyase</keyword>
<evidence type="ECO:0000256" key="1">
    <source>
        <dbReference type="ARBA" id="ARBA00001723"/>
    </source>
</evidence>
<dbReference type="CDD" id="cd07914">
    <property type="entry name" value="IGPD"/>
    <property type="match status" value="1"/>
</dbReference>
<dbReference type="NCBIfam" id="NF002111">
    <property type="entry name" value="PRK00951.2-1"/>
    <property type="match status" value="1"/>
</dbReference>
<dbReference type="PANTHER" id="PTHR23133:SF2">
    <property type="entry name" value="IMIDAZOLEGLYCEROL-PHOSPHATE DEHYDRATASE"/>
    <property type="match status" value="1"/>
</dbReference>
<keyword evidence="7" id="KW-0028">Amino-acid biosynthesis</keyword>
<keyword evidence="8 13" id="KW-0812">Transmembrane</keyword>
<comment type="pathway">
    <text evidence="3 14">Amino-acid biosynthesis; L-histidine biosynthesis; L-histidine from 5-phospho-alpha-D-ribose 1-diphosphate: step 6/9.</text>
</comment>
<dbReference type="Gene3D" id="3.30.230.40">
    <property type="entry name" value="Imidazole glycerol phosphate dehydratase, domain 1"/>
    <property type="match status" value="2"/>
</dbReference>
<comment type="catalytic activity">
    <reaction evidence="1 14">
        <text>D-erythro-1-(imidazol-4-yl)glycerol 3-phosphate = 3-(imidazol-4-yl)-2-oxopropyl phosphate + H2O</text>
        <dbReference type="Rhea" id="RHEA:11040"/>
        <dbReference type="ChEBI" id="CHEBI:15377"/>
        <dbReference type="ChEBI" id="CHEBI:57766"/>
        <dbReference type="ChEBI" id="CHEBI:58278"/>
        <dbReference type="EC" id="4.2.1.19"/>
    </reaction>
</comment>
<reference evidence="17 18" key="1">
    <citation type="journal article" date="2009" name="PLoS Genet.">
        <title>Genomic analysis of the basal lineage fungus Rhizopus oryzae reveals a whole-genome duplication.</title>
        <authorList>
            <person name="Ma L.-J."/>
            <person name="Ibrahim A.S."/>
            <person name="Skory C."/>
            <person name="Grabherr M.G."/>
            <person name="Burger G."/>
            <person name="Butler M."/>
            <person name="Elias M."/>
            <person name="Idnurm A."/>
            <person name="Lang B.F."/>
            <person name="Sone T."/>
            <person name="Abe A."/>
            <person name="Calvo S.E."/>
            <person name="Corrochano L.M."/>
            <person name="Engels R."/>
            <person name="Fu J."/>
            <person name="Hansberg W."/>
            <person name="Kim J.-M."/>
            <person name="Kodira C.D."/>
            <person name="Koehrsen M.J."/>
            <person name="Liu B."/>
            <person name="Miranda-Saavedra D."/>
            <person name="O'Leary S."/>
            <person name="Ortiz-Castellanos L."/>
            <person name="Poulter R."/>
            <person name="Rodriguez-Romero J."/>
            <person name="Ruiz-Herrera J."/>
            <person name="Shen Y.-Q."/>
            <person name="Zeng Q."/>
            <person name="Galagan J."/>
            <person name="Birren B.W."/>
            <person name="Cuomo C.A."/>
            <person name="Wickes B.L."/>
        </authorList>
    </citation>
    <scope>NUCLEOTIDE SEQUENCE [LARGE SCALE GENOMIC DNA]</scope>
    <source>
        <strain evidence="18">RA 99-880 / ATCC MYA-4621 / FGSC 9543 / NRRL 43880</strain>
    </source>
</reference>
<dbReference type="PROSITE" id="PS00954">
    <property type="entry name" value="IGP_DEHYDRATASE_1"/>
    <property type="match status" value="1"/>
</dbReference>
<evidence type="ECO:0000313" key="17">
    <source>
        <dbReference type="EMBL" id="EIE76696.1"/>
    </source>
</evidence>
<dbReference type="OrthoDB" id="537032at2759"/>
<keyword evidence="11 13" id="KW-0472">Membrane</keyword>
<dbReference type="NCBIfam" id="NF002114">
    <property type="entry name" value="PRK00951.2-4"/>
    <property type="match status" value="1"/>
</dbReference>
<dbReference type="Proteomes" id="UP000009138">
    <property type="component" value="Unassembled WGS sequence"/>
</dbReference>
<sequence>MEARTAELARKTNETDIKVAINLDDKMNQKININTGIGFLDHMYHALAKHGGWSLDLSCQGDLYIDDHHTAEDTGIALGMAFKQALGVPKGIQRFGNAYCPLDEALSRAVVDISGRPFADINLDLKREKIGELSTEMIPHVLQSFAGAAGITLHVDVLKGQNDHHKAESAFKALAVAIKQAVSRTGTDDIPSTKEVTSLLTALVIALYYLFHLPFAKKCLFLSYEISDNQYGKGYDDVYYVGYWAVTLTCLRASAMKFIFLPLGQWWGMNGLKRQRYAEQGWMFSYYIIFWLIGMWIMYNAPHWMNTAHYWIDYPHLMMTKQMKMYYLLQLAFWIQQMYTIHVEKRRKDYEAMVTHHFITITLLVSSYATNFTRIGNAVLCCMDICDVFLSLAKILKYMGYTTLCDFVFALFAVSWPITRHILFSIIIWATAVEPSQYLDMKWEPEKGKYFTPLTQKIYISLFLALNIIMVYWFVMIVNVIIRVSQGKNAEDTRSDDEDEAVELEQDKVYGQTNDCVTRVAKKPKIRP</sequence>
<evidence type="ECO:0000256" key="6">
    <source>
        <dbReference type="ARBA" id="ARBA00016664"/>
    </source>
</evidence>
<evidence type="ECO:0000313" key="18">
    <source>
        <dbReference type="Proteomes" id="UP000009138"/>
    </source>
</evidence>
<feature type="transmembrane region" description="Helical" evidence="15">
    <location>
        <begin position="196"/>
        <end position="215"/>
    </location>
</feature>
<feature type="domain" description="TLC" evidence="16">
    <location>
        <begin position="272"/>
        <end position="486"/>
    </location>
</feature>
<evidence type="ECO:0000256" key="9">
    <source>
        <dbReference type="ARBA" id="ARBA00022989"/>
    </source>
</evidence>
<dbReference type="SMART" id="SM00724">
    <property type="entry name" value="TLC"/>
    <property type="match status" value="1"/>
</dbReference>
<dbReference type="GO" id="GO:0004424">
    <property type="term" value="F:imidazoleglycerol-phosphate dehydratase activity"/>
    <property type="evidence" value="ECO:0007669"/>
    <property type="project" value="UniProtKB-EC"/>
</dbReference>
<dbReference type="SUPFAM" id="SSF54211">
    <property type="entry name" value="Ribosomal protein S5 domain 2-like"/>
    <property type="match status" value="2"/>
</dbReference>
<keyword evidence="10 14" id="KW-0368">Histidine biosynthesis</keyword>
<dbReference type="FunFam" id="3.30.230.40:FF:000004">
    <property type="entry name" value="Imidazoleglycerol-phosphate dehydratase"/>
    <property type="match status" value="1"/>
</dbReference>
<dbReference type="VEuPathDB" id="FungiDB:RO3G_01400"/>
<dbReference type="InParanoid" id="I1BKG6"/>
<dbReference type="GO" id="GO:0000105">
    <property type="term" value="P:L-histidine biosynthetic process"/>
    <property type="evidence" value="ECO:0007669"/>
    <property type="project" value="UniProtKB-UniPathway"/>
</dbReference>
<evidence type="ECO:0000256" key="7">
    <source>
        <dbReference type="ARBA" id="ARBA00022605"/>
    </source>
</evidence>
<protein>
    <recommendedName>
        <fullName evidence="6 14">Imidazoleglycerol-phosphate dehydratase</fullName>
        <ecNumber evidence="5 14">4.2.1.19</ecNumber>
    </recommendedName>
</protein>
<evidence type="ECO:0000259" key="16">
    <source>
        <dbReference type="PROSITE" id="PS50922"/>
    </source>
</evidence>
<dbReference type="PANTHER" id="PTHR23133">
    <property type="entry name" value="IMIDAZOLEGLYCEROL-PHOSPHATE DEHYDRATASE HIS7"/>
    <property type="match status" value="1"/>
</dbReference>
<comment type="subcellular location">
    <subcellularLocation>
        <location evidence="2">Membrane</location>
        <topology evidence="2">Multi-pass membrane protein</topology>
    </subcellularLocation>
</comment>
<dbReference type="InterPro" id="IPR006634">
    <property type="entry name" value="TLC-dom"/>
</dbReference>
<feature type="transmembrane region" description="Helical" evidence="15">
    <location>
        <begin position="284"/>
        <end position="305"/>
    </location>
</feature>
<evidence type="ECO:0000256" key="5">
    <source>
        <dbReference type="ARBA" id="ARBA00012075"/>
    </source>
</evidence>
<proteinExistence type="inferred from homology"/>
<dbReference type="GeneID" id="93608372"/>
<comment type="similarity">
    <text evidence="4 14">Belongs to the imidazoleglycerol-phosphate dehydratase family.</text>
</comment>
<dbReference type="AlphaFoldDB" id="I1BKG6"/>
<name>I1BKG6_RHIO9</name>
<dbReference type="eggNOG" id="KOG1607">
    <property type="taxonomic scope" value="Eukaryota"/>
</dbReference>
<dbReference type="InterPro" id="IPR020568">
    <property type="entry name" value="Ribosomal_Su5_D2-typ_SF"/>
</dbReference>
<dbReference type="eggNOG" id="KOG3143">
    <property type="taxonomic scope" value="Eukaryota"/>
</dbReference>
<feature type="transmembrane region" description="Helical" evidence="15">
    <location>
        <begin position="325"/>
        <end position="343"/>
    </location>
</feature>
<dbReference type="EC" id="4.2.1.19" evidence="5 14"/>
<dbReference type="HAMAP" id="MF_00076">
    <property type="entry name" value="HisB"/>
    <property type="match status" value="1"/>
</dbReference>
<evidence type="ECO:0000256" key="4">
    <source>
        <dbReference type="ARBA" id="ARBA00007481"/>
    </source>
</evidence>
<evidence type="ECO:0000256" key="12">
    <source>
        <dbReference type="ARBA" id="ARBA00023239"/>
    </source>
</evidence>
<dbReference type="Pfam" id="PF00475">
    <property type="entry name" value="IGPD"/>
    <property type="match status" value="1"/>
</dbReference>
<dbReference type="OMA" id="WISHYIS"/>
<evidence type="ECO:0000256" key="8">
    <source>
        <dbReference type="ARBA" id="ARBA00022692"/>
    </source>
</evidence>
<dbReference type="PROSITE" id="PS00955">
    <property type="entry name" value="IGP_DEHYDRATASE_2"/>
    <property type="match status" value="1"/>
</dbReference>
<dbReference type="EMBL" id="CH476732">
    <property type="protein sequence ID" value="EIE76696.1"/>
    <property type="molecule type" value="Genomic_DNA"/>
</dbReference>
<dbReference type="InterPro" id="IPR020565">
    <property type="entry name" value="ImidazoleglycerP_deHydtase_CS"/>
</dbReference>
<dbReference type="Pfam" id="PF03798">
    <property type="entry name" value="TRAM_LAG1_CLN8"/>
    <property type="match status" value="1"/>
</dbReference>
<evidence type="ECO:0000256" key="15">
    <source>
        <dbReference type="SAM" id="Phobius"/>
    </source>
</evidence>
<dbReference type="FunFam" id="3.30.230.40:FF:000001">
    <property type="entry name" value="Imidazoleglycerol-phosphate dehydratase HisB"/>
    <property type="match status" value="1"/>
</dbReference>
<dbReference type="STRING" id="246409.I1BKG6"/>
<dbReference type="GO" id="GO:0016020">
    <property type="term" value="C:membrane"/>
    <property type="evidence" value="ECO:0007669"/>
    <property type="project" value="UniProtKB-SubCell"/>
</dbReference>
<keyword evidence="9 15" id="KW-1133">Transmembrane helix</keyword>
<keyword evidence="18" id="KW-1185">Reference proteome</keyword>
<dbReference type="InterPro" id="IPR038494">
    <property type="entry name" value="IGPD_sf"/>
</dbReference>
<feature type="transmembrane region" description="Helical" evidence="15">
    <location>
        <begin position="458"/>
        <end position="482"/>
    </location>
</feature>
<feature type="transmembrane region" description="Helical" evidence="15">
    <location>
        <begin position="408"/>
        <end position="432"/>
    </location>
</feature>
<organism evidence="17 18">
    <name type="scientific">Rhizopus delemar (strain RA 99-880 / ATCC MYA-4621 / FGSC 9543 / NRRL 43880)</name>
    <name type="common">Mucormycosis agent</name>
    <name type="synonym">Rhizopus arrhizus var. delemar</name>
    <dbReference type="NCBI Taxonomy" id="246409"/>
    <lineage>
        <taxon>Eukaryota</taxon>
        <taxon>Fungi</taxon>
        <taxon>Fungi incertae sedis</taxon>
        <taxon>Mucoromycota</taxon>
        <taxon>Mucoromycotina</taxon>
        <taxon>Mucoromycetes</taxon>
        <taxon>Mucorales</taxon>
        <taxon>Mucorineae</taxon>
        <taxon>Rhizopodaceae</taxon>
        <taxon>Rhizopus</taxon>
    </lineage>
</organism>
<evidence type="ECO:0000256" key="10">
    <source>
        <dbReference type="ARBA" id="ARBA00023102"/>
    </source>
</evidence>
<dbReference type="InterPro" id="IPR000807">
    <property type="entry name" value="ImidazoleglycerolP_deHydtase"/>
</dbReference>
<accession>I1BKG6</accession>
<gene>
    <name evidence="17" type="ORF">RO3G_01400</name>
</gene>
<evidence type="ECO:0000256" key="13">
    <source>
        <dbReference type="PROSITE-ProRule" id="PRU00205"/>
    </source>
</evidence>
<dbReference type="UniPathway" id="UPA00031">
    <property type="reaction ID" value="UER00011"/>
</dbReference>
<evidence type="ECO:0000256" key="14">
    <source>
        <dbReference type="RuleBase" id="RU000598"/>
    </source>
</evidence>
<evidence type="ECO:0000256" key="3">
    <source>
        <dbReference type="ARBA" id="ARBA00005047"/>
    </source>
</evidence>